<dbReference type="AlphaFoldDB" id="A0A1J5QYQ3"/>
<comment type="caution">
    <text evidence="2">The sequence shown here is derived from an EMBL/GenBank/DDBJ whole genome shotgun (WGS) entry which is preliminary data.</text>
</comment>
<feature type="transmembrane region" description="Helical" evidence="1">
    <location>
        <begin position="54"/>
        <end position="71"/>
    </location>
</feature>
<organism evidence="2">
    <name type="scientific">mine drainage metagenome</name>
    <dbReference type="NCBI Taxonomy" id="410659"/>
    <lineage>
        <taxon>unclassified sequences</taxon>
        <taxon>metagenomes</taxon>
        <taxon>ecological metagenomes</taxon>
    </lineage>
</organism>
<accession>A0A1J5QYQ3</accession>
<reference evidence="2" key="1">
    <citation type="submission" date="2016-10" db="EMBL/GenBank/DDBJ databases">
        <title>Sequence of Gallionella enrichment culture.</title>
        <authorList>
            <person name="Poehlein A."/>
            <person name="Muehling M."/>
            <person name="Daniel R."/>
        </authorList>
    </citation>
    <scope>NUCLEOTIDE SEQUENCE</scope>
</reference>
<evidence type="ECO:0000256" key="1">
    <source>
        <dbReference type="SAM" id="Phobius"/>
    </source>
</evidence>
<keyword evidence="1" id="KW-0472">Membrane</keyword>
<evidence type="ECO:0008006" key="3">
    <source>
        <dbReference type="Google" id="ProtNLM"/>
    </source>
</evidence>
<evidence type="ECO:0000313" key="2">
    <source>
        <dbReference type="EMBL" id="OIQ82587.1"/>
    </source>
</evidence>
<keyword evidence="1" id="KW-0812">Transmembrane</keyword>
<dbReference type="EMBL" id="MLJW01000789">
    <property type="protein sequence ID" value="OIQ82587.1"/>
    <property type="molecule type" value="Genomic_DNA"/>
</dbReference>
<keyword evidence="1" id="KW-1133">Transmembrane helix</keyword>
<feature type="transmembrane region" description="Helical" evidence="1">
    <location>
        <begin position="102"/>
        <end position="120"/>
    </location>
</feature>
<protein>
    <recommendedName>
        <fullName evidence="3">DUF4175 domain-containing protein</fullName>
    </recommendedName>
</protein>
<sequence>MADARPRLTAGRSAALWLFERLTQLLWPLPALLALALAAALLDLPRHLPGWPHVLLLAAWLGALAAVLLHLRHLRRPTARQLARRRHGPATPRPRLAAADPLGLRFLPWLLLAVALSGGGHHPADRLERLLHPDLSLLGGPPPQLRLTLVPPAYSGLPSLPLSGATPPRTVPVPQGTRLLARLSGGQGEARLRLGADWHSFTASAGGEAQTLDLTLERGGPLVLRQGWRDLGRWTLAVRSNPPPALALAAPVGADDRRRLHLALDGHDAAGIDRLWLILRRADEAGGPYQVIPLPLEGAPTRLHWHTDWEAAADVWAGHPVSLRLAARDRAGGIAFTAPLRLALPARPFTDAAAQALLQQRRLLAQAPDDRLTVLENLTVLAEDPRATDGDLLTGLALADACARLRWDDSPTAIPDLLALLWQTALRLEDGAQPLAHQRFDEAARRVEQDMAAPGTPPAVLQQALSDYRDSLERLLTAMAETAQRHGLTEATFPPVPDALSMGGAEELLTRLQDLALAGRRPEAEAILKRLDDTTAAFARTLEQARPDLRRRDALRRALSALDSLLARQQAVLTRLTPATDGGAAAPSALDAEEDRLHAALAALLAGLPAADAAAAPALPLALLSMSDAAHALRDHRPGDAQAAAAQTLTRLEEGRRQTANGLRRSLGLDQDGLPRDPLGRVLAVDGDSVAVQIPADGDMAAAQAVLAALRQTHTPPPPRPLSLSERLLRLLRDRI</sequence>
<gene>
    <name evidence="2" type="ORF">GALL_356320</name>
</gene>
<proteinExistence type="predicted"/>
<dbReference type="InterPro" id="IPR012683">
    <property type="entry name" value="CHP02302_TM"/>
</dbReference>
<dbReference type="Pfam" id="PF13779">
    <property type="entry name" value="DUF4175"/>
    <property type="match status" value="2"/>
</dbReference>
<name>A0A1J5QYQ3_9ZZZZ</name>